<dbReference type="PANTHER" id="PTHR12788">
    <property type="entry name" value="PROTEIN-TYROSINE SULFOTRANSFERASE 2"/>
    <property type="match status" value="1"/>
</dbReference>
<proteinExistence type="predicted"/>
<dbReference type="Proteomes" id="UP000681425">
    <property type="component" value="Chromosome"/>
</dbReference>
<dbReference type="Gene3D" id="3.40.50.300">
    <property type="entry name" value="P-loop containing nucleotide triphosphate hydrolases"/>
    <property type="match status" value="1"/>
</dbReference>
<dbReference type="InterPro" id="IPR027417">
    <property type="entry name" value="P-loop_NTPase"/>
</dbReference>
<evidence type="ECO:0000313" key="4">
    <source>
        <dbReference type="Proteomes" id="UP000681425"/>
    </source>
</evidence>
<dbReference type="RefSeq" id="WP_212610301.1">
    <property type="nucleotide sequence ID" value="NZ_CP073910.1"/>
</dbReference>
<keyword evidence="2" id="KW-0802">TPR repeat</keyword>
<reference evidence="3" key="1">
    <citation type="submission" date="2021-04" db="EMBL/GenBank/DDBJ databases">
        <title>Isolation of p-tert-butylphenol degrading bacteria Sphingobium phenoxybenzoativorans Tas13 from active sludge.</title>
        <authorList>
            <person name="Li Y."/>
        </authorList>
    </citation>
    <scope>NUCLEOTIDE SEQUENCE</scope>
    <source>
        <strain evidence="3">Tas13</strain>
    </source>
</reference>
<dbReference type="InterPro" id="IPR011990">
    <property type="entry name" value="TPR-like_helical_dom_sf"/>
</dbReference>
<organism evidence="3 4">
    <name type="scientific">Sphingobium phenoxybenzoativorans</name>
    <dbReference type="NCBI Taxonomy" id="1592790"/>
    <lineage>
        <taxon>Bacteria</taxon>
        <taxon>Pseudomonadati</taxon>
        <taxon>Pseudomonadota</taxon>
        <taxon>Alphaproteobacteria</taxon>
        <taxon>Sphingomonadales</taxon>
        <taxon>Sphingomonadaceae</taxon>
        <taxon>Sphingobium</taxon>
    </lineage>
</organism>
<feature type="repeat" description="TPR" evidence="2">
    <location>
        <begin position="144"/>
        <end position="177"/>
    </location>
</feature>
<accession>A0A975K9Y7</accession>
<evidence type="ECO:0000256" key="2">
    <source>
        <dbReference type="PROSITE-ProRule" id="PRU00339"/>
    </source>
</evidence>
<dbReference type="InterPro" id="IPR026634">
    <property type="entry name" value="TPST-like"/>
</dbReference>
<dbReference type="Pfam" id="PF13181">
    <property type="entry name" value="TPR_8"/>
    <property type="match status" value="1"/>
</dbReference>
<dbReference type="SUPFAM" id="SSF48452">
    <property type="entry name" value="TPR-like"/>
    <property type="match status" value="2"/>
</dbReference>
<dbReference type="KEGG" id="spph:KFK14_06505"/>
<dbReference type="SUPFAM" id="SSF52540">
    <property type="entry name" value="P-loop containing nucleoside triphosphate hydrolases"/>
    <property type="match status" value="1"/>
</dbReference>
<dbReference type="GO" id="GO:0008476">
    <property type="term" value="F:protein-tyrosine sulfotransferase activity"/>
    <property type="evidence" value="ECO:0007669"/>
    <property type="project" value="InterPro"/>
</dbReference>
<evidence type="ECO:0000256" key="1">
    <source>
        <dbReference type="ARBA" id="ARBA00022679"/>
    </source>
</evidence>
<keyword evidence="1" id="KW-0808">Transferase</keyword>
<dbReference type="Gene3D" id="1.25.40.10">
    <property type="entry name" value="Tetratricopeptide repeat domain"/>
    <property type="match status" value="1"/>
</dbReference>
<gene>
    <name evidence="3" type="ORF">KFK14_06505</name>
</gene>
<dbReference type="PROSITE" id="PS50005">
    <property type="entry name" value="TPR"/>
    <property type="match status" value="2"/>
</dbReference>
<evidence type="ECO:0000313" key="3">
    <source>
        <dbReference type="EMBL" id="QUT07069.1"/>
    </source>
</evidence>
<dbReference type="Pfam" id="PF14559">
    <property type="entry name" value="TPR_19"/>
    <property type="match status" value="1"/>
</dbReference>
<protein>
    <submittedName>
        <fullName evidence="3">Sulfotransferase</fullName>
    </submittedName>
</protein>
<feature type="repeat" description="TPR" evidence="2">
    <location>
        <begin position="110"/>
        <end position="143"/>
    </location>
</feature>
<sequence length="667" mass="74000">MQQLTPAVAAALRETMALASRGNLNGARAFAEKALRENGSQGPIHALLGMICCRAGDLSSGIEHMREALRSNPNDPVIAANLTAAMIDSGQIGEAVEICTQQRAMNDPSGRMWRLRGFVLQQTDDHAAAASAYEQVVAIAPDDFESWNNLGNARVTAGEMDAGIAALERASALAPANGPVHLNLAAAYSNAGNLTAAAEILSRYTAKVPDDATALVEHATVLRHLYRDTEALEVLEKAVAASPGNIDLLVQMGEEQGAAWRFADAEKTLRRALNMDRRHGRAFVQLAILLEHLNREDELPVLLSEAQSAGVDQGTAHFLQALICRREKRFEEGLRFLAEVPRDIEPIRLAQLEGQFRDRLNDADGAFAAFTEMNELFKQDPSEPLVRAARYRSALQADRDVVTPEWFAGWRDLPSGAAEDSPVFLIGFPRSGTTLLDTMLMGHDNVQVLEERPTLQKVEERLGGIARLADLSGEEVDDLRKLYFHEVSNHIERRPGALLVDKSPLHMTKAPLIQRLFPDAKFILALRHPCDVVLSCFITSFRLNNAMSNFLDLGTAAEFYNACFGYWEYCRSIIPIQVHPIFYEQMVNDSEAELRPLFDYLGLDWREGVLDHQRTAAARGLISTASYAQVTEPIYRRAAGRWTRYRDHLNPVLPVLQPWVERFGYSI</sequence>
<dbReference type="SMART" id="SM00028">
    <property type="entry name" value="TPR"/>
    <property type="match status" value="7"/>
</dbReference>
<dbReference type="PANTHER" id="PTHR12788:SF10">
    <property type="entry name" value="PROTEIN-TYROSINE SULFOTRANSFERASE"/>
    <property type="match status" value="1"/>
</dbReference>
<dbReference type="Pfam" id="PF13469">
    <property type="entry name" value="Sulfotransfer_3"/>
    <property type="match status" value="1"/>
</dbReference>
<name>A0A975K9Y7_9SPHN</name>
<dbReference type="InterPro" id="IPR019734">
    <property type="entry name" value="TPR_rpt"/>
</dbReference>
<dbReference type="AlphaFoldDB" id="A0A975K9Y7"/>
<keyword evidence="4" id="KW-1185">Reference proteome</keyword>
<dbReference type="EMBL" id="CP073910">
    <property type="protein sequence ID" value="QUT07069.1"/>
    <property type="molecule type" value="Genomic_DNA"/>
</dbReference>